<evidence type="ECO:0000256" key="2">
    <source>
        <dbReference type="ARBA" id="ARBA00010663"/>
    </source>
</evidence>
<evidence type="ECO:0000313" key="11">
    <source>
        <dbReference type="Proteomes" id="UP001162164"/>
    </source>
</evidence>
<dbReference type="PANTHER" id="PTHR45695:SF15">
    <property type="entry name" value="OPSIN RH2"/>
    <property type="match status" value="1"/>
</dbReference>
<evidence type="ECO:0000259" key="9">
    <source>
        <dbReference type="PROSITE" id="PS50262"/>
    </source>
</evidence>
<name>A0ABQ9J8S9_9CUCU</name>
<evidence type="ECO:0000256" key="8">
    <source>
        <dbReference type="ARBA" id="ARBA00023224"/>
    </source>
</evidence>
<comment type="subcellular location">
    <subcellularLocation>
        <location evidence="1">Membrane</location>
        <topology evidence="1">Multi-pass membrane protein</topology>
    </subcellularLocation>
</comment>
<gene>
    <name evidence="10" type="ORF">NQ317_001725</name>
</gene>
<dbReference type="InterPro" id="IPR017452">
    <property type="entry name" value="GPCR_Rhodpsn_7TM"/>
</dbReference>
<keyword evidence="6" id="KW-0472">Membrane</keyword>
<keyword evidence="11" id="KW-1185">Reference proteome</keyword>
<keyword evidence="4" id="KW-1133">Transmembrane helix</keyword>
<dbReference type="PANTHER" id="PTHR45695">
    <property type="entry name" value="LEUCOKININ RECEPTOR-RELATED"/>
    <property type="match status" value="1"/>
</dbReference>
<keyword evidence="8" id="KW-0807">Transducer</keyword>
<evidence type="ECO:0000256" key="6">
    <source>
        <dbReference type="ARBA" id="ARBA00023136"/>
    </source>
</evidence>
<evidence type="ECO:0000256" key="7">
    <source>
        <dbReference type="ARBA" id="ARBA00023170"/>
    </source>
</evidence>
<organism evidence="10 11">
    <name type="scientific">Molorchus minor</name>
    <dbReference type="NCBI Taxonomy" id="1323400"/>
    <lineage>
        <taxon>Eukaryota</taxon>
        <taxon>Metazoa</taxon>
        <taxon>Ecdysozoa</taxon>
        <taxon>Arthropoda</taxon>
        <taxon>Hexapoda</taxon>
        <taxon>Insecta</taxon>
        <taxon>Pterygota</taxon>
        <taxon>Neoptera</taxon>
        <taxon>Endopterygota</taxon>
        <taxon>Coleoptera</taxon>
        <taxon>Polyphaga</taxon>
        <taxon>Cucujiformia</taxon>
        <taxon>Chrysomeloidea</taxon>
        <taxon>Cerambycidae</taxon>
        <taxon>Lamiinae</taxon>
        <taxon>Monochamini</taxon>
        <taxon>Molorchus</taxon>
    </lineage>
</organism>
<keyword evidence="3" id="KW-0812">Transmembrane</keyword>
<evidence type="ECO:0000256" key="5">
    <source>
        <dbReference type="ARBA" id="ARBA00023040"/>
    </source>
</evidence>
<reference evidence="10" key="1">
    <citation type="journal article" date="2023" name="Insect Mol. Biol.">
        <title>Genome sequencing provides insights into the evolution of gene families encoding plant cell wall-degrading enzymes in longhorned beetles.</title>
        <authorList>
            <person name="Shin N.R."/>
            <person name="Okamura Y."/>
            <person name="Kirsch R."/>
            <person name="Pauchet Y."/>
        </authorList>
    </citation>
    <scope>NUCLEOTIDE SEQUENCE</scope>
    <source>
        <strain evidence="10">MMC_N1</strain>
    </source>
</reference>
<keyword evidence="5" id="KW-0297">G-protein coupled receptor</keyword>
<dbReference type="Gene3D" id="1.20.1070.10">
    <property type="entry name" value="Rhodopsin 7-helix transmembrane proteins"/>
    <property type="match status" value="1"/>
</dbReference>
<comment type="caution">
    <text evidence="10">The sequence shown here is derived from an EMBL/GenBank/DDBJ whole genome shotgun (WGS) entry which is preliminary data.</text>
</comment>
<feature type="domain" description="G-protein coupled receptors family 1 profile" evidence="9">
    <location>
        <begin position="1"/>
        <end position="64"/>
    </location>
</feature>
<proteinExistence type="inferred from homology"/>
<dbReference type="PROSITE" id="PS50262">
    <property type="entry name" value="G_PROTEIN_RECEP_F1_2"/>
    <property type="match status" value="1"/>
</dbReference>
<sequence>MNLNLFQGAMANNIIGYFVTNYFLVNLSVADLLVTLVCMPNAAWRAYTTIYNFGEVTCKISAYLQCEYCKLQNVDTKTGEYVVIFMLQELLVVSIIRLCQKRIIISGYEVREITG</sequence>
<dbReference type="EMBL" id="JAPWTJ010000968">
    <property type="protein sequence ID" value="KAJ8974575.1"/>
    <property type="molecule type" value="Genomic_DNA"/>
</dbReference>
<dbReference type="Pfam" id="PF00001">
    <property type="entry name" value="7tm_1"/>
    <property type="match status" value="1"/>
</dbReference>
<evidence type="ECO:0000256" key="3">
    <source>
        <dbReference type="ARBA" id="ARBA00022692"/>
    </source>
</evidence>
<evidence type="ECO:0000256" key="1">
    <source>
        <dbReference type="ARBA" id="ARBA00004141"/>
    </source>
</evidence>
<accession>A0ABQ9J8S9</accession>
<evidence type="ECO:0000256" key="4">
    <source>
        <dbReference type="ARBA" id="ARBA00022989"/>
    </source>
</evidence>
<keyword evidence="7" id="KW-0675">Receptor</keyword>
<dbReference type="InterPro" id="IPR000276">
    <property type="entry name" value="GPCR_Rhodpsn"/>
</dbReference>
<evidence type="ECO:0000313" key="10">
    <source>
        <dbReference type="EMBL" id="KAJ8974575.1"/>
    </source>
</evidence>
<protein>
    <recommendedName>
        <fullName evidence="9">G-protein coupled receptors family 1 profile domain-containing protein</fullName>
    </recommendedName>
</protein>
<dbReference type="SUPFAM" id="SSF81321">
    <property type="entry name" value="Family A G protein-coupled receptor-like"/>
    <property type="match status" value="1"/>
</dbReference>
<comment type="similarity">
    <text evidence="2">Belongs to the G-protein coupled receptor 1 family.</text>
</comment>
<dbReference type="Proteomes" id="UP001162164">
    <property type="component" value="Unassembled WGS sequence"/>
</dbReference>